<keyword evidence="1" id="KW-1133">Transmembrane helix</keyword>
<dbReference type="Proteomes" id="UP000321945">
    <property type="component" value="Unassembled WGS sequence"/>
</dbReference>
<keyword evidence="3" id="KW-1185">Reference proteome</keyword>
<evidence type="ECO:0000313" key="2">
    <source>
        <dbReference type="EMBL" id="TXD68286.1"/>
    </source>
</evidence>
<evidence type="ECO:0000256" key="1">
    <source>
        <dbReference type="SAM" id="Phobius"/>
    </source>
</evidence>
<reference evidence="2 3" key="1">
    <citation type="submission" date="2019-08" db="EMBL/GenBank/DDBJ databases">
        <title>Genome of Aequorivita lipolytica Y10-2 (type strain).</title>
        <authorList>
            <person name="Bowman J.P."/>
        </authorList>
    </citation>
    <scope>NUCLEOTIDE SEQUENCE [LARGE SCALE GENOMIC DNA]</scope>
    <source>
        <strain evidence="2 3">Y10-2</strain>
    </source>
</reference>
<name>A0A5C6YMY0_9FLAO</name>
<proteinExistence type="predicted"/>
<organism evidence="2 3">
    <name type="scientific">Aequorivita lipolytica</name>
    <dbReference type="NCBI Taxonomy" id="153267"/>
    <lineage>
        <taxon>Bacteria</taxon>
        <taxon>Pseudomonadati</taxon>
        <taxon>Bacteroidota</taxon>
        <taxon>Flavobacteriia</taxon>
        <taxon>Flavobacteriales</taxon>
        <taxon>Flavobacteriaceae</taxon>
        <taxon>Aequorivita</taxon>
    </lineage>
</organism>
<keyword evidence="1" id="KW-0812">Transmembrane</keyword>
<dbReference type="RefSeq" id="WP_146743178.1">
    <property type="nucleotide sequence ID" value="NZ_CBCRZQ010000010.1"/>
</dbReference>
<sequence length="65" mass="7667">MKNAHTISYKRKKYRALYKLEAGLEIPMFLLSLVWLYLLIIDLVRGLGAIEGTIFYIIWGIFIFE</sequence>
<comment type="caution">
    <text evidence="2">The sequence shown here is derived from an EMBL/GenBank/DDBJ whole genome shotgun (WGS) entry which is preliminary data.</text>
</comment>
<protein>
    <submittedName>
        <fullName evidence="2">Uncharacterized protein</fullName>
    </submittedName>
</protein>
<feature type="transmembrane region" description="Helical" evidence="1">
    <location>
        <begin position="20"/>
        <end position="40"/>
    </location>
</feature>
<keyword evidence="1" id="KW-0472">Membrane</keyword>
<gene>
    <name evidence="2" type="ORF">ESV24_12530</name>
</gene>
<evidence type="ECO:0000313" key="3">
    <source>
        <dbReference type="Proteomes" id="UP000321945"/>
    </source>
</evidence>
<dbReference type="EMBL" id="VORU01000012">
    <property type="protein sequence ID" value="TXD68286.1"/>
    <property type="molecule type" value="Genomic_DNA"/>
</dbReference>
<feature type="transmembrane region" description="Helical" evidence="1">
    <location>
        <begin position="46"/>
        <end position="64"/>
    </location>
</feature>
<accession>A0A5C6YMY0</accession>
<dbReference type="AlphaFoldDB" id="A0A5C6YMY0"/>